<keyword evidence="4" id="KW-0997">Cell inner membrane</keyword>
<organism evidence="10 11">
    <name type="scientific">Aeribacillus pallidus</name>
    <dbReference type="NCBI Taxonomy" id="33936"/>
    <lineage>
        <taxon>Bacteria</taxon>
        <taxon>Bacillati</taxon>
        <taxon>Bacillota</taxon>
        <taxon>Bacilli</taxon>
        <taxon>Bacillales</taxon>
        <taxon>Bacillaceae</taxon>
        <taxon>Aeribacillus</taxon>
    </lineage>
</organism>
<keyword evidence="2 8" id="KW-0813">Transport</keyword>
<dbReference type="Gene3D" id="1.10.3720.10">
    <property type="entry name" value="MetI-like"/>
    <property type="match status" value="1"/>
</dbReference>
<feature type="transmembrane region" description="Helical" evidence="8">
    <location>
        <begin position="130"/>
        <end position="148"/>
    </location>
</feature>
<dbReference type="Proteomes" id="UP000076476">
    <property type="component" value="Unassembled WGS sequence"/>
</dbReference>
<dbReference type="EMBL" id="LWBR01000010">
    <property type="protein sequence ID" value="KZN97395.1"/>
    <property type="molecule type" value="Genomic_DNA"/>
</dbReference>
<dbReference type="Pfam" id="PF00528">
    <property type="entry name" value="BPD_transp_1"/>
    <property type="match status" value="1"/>
</dbReference>
<evidence type="ECO:0000256" key="1">
    <source>
        <dbReference type="ARBA" id="ARBA00004429"/>
    </source>
</evidence>
<sequence length="288" mass="32483">MKFNKIFHKTVLVVLVIYLLLPLAATLIFSIAGKWDHTLLPESITFKWYGELFSDERFYQALLRSLFLILVTVAISNIIMLPTIFIVAVYFRRFERILQAVAMLPYGIPPIVGAVGLIKVYSSGPLQISGTPWLLVGAYFVITMPYMYQGIRNSLQTINAQELVSAAELLGATKFQAFQKIVVPNILSGIFVSTLLSIALLFGEFVLANLLVGGRFETIQIYLYQKLNKSGHTASAIVITYYVIILLLTWIILKLKKRPMQFQSVFGKRKQLILVGEKTKGFLKGEHK</sequence>
<evidence type="ECO:0000313" key="11">
    <source>
        <dbReference type="Proteomes" id="UP000076476"/>
    </source>
</evidence>
<feature type="transmembrane region" description="Helical" evidence="8">
    <location>
        <begin position="232"/>
        <end position="253"/>
    </location>
</feature>
<evidence type="ECO:0000256" key="4">
    <source>
        <dbReference type="ARBA" id="ARBA00022519"/>
    </source>
</evidence>
<dbReference type="GO" id="GO:0005886">
    <property type="term" value="C:plasma membrane"/>
    <property type="evidence" value="ECO:0007669"/>
    <property type="project" value="UniProtKB-SubCell"/>
</dbReference>
<protein>
    <submittedName>
        <fullName evidence="10">ABC transporter permease</fullName>
    </submittedName>
</protein>
<keyword evidence="3" id="KW-1003">Cell membrane</keyword>
<dbReference type="PANTHER" id="PTHR43357">
    <property type="entry name" value="INNER MEMBRANE ABC TRANSPORTER PERMEASE PROTEIN YDCV"/>
    <property type="match status" value="1"/>
</dbReference>
<dbReference type="InterPro" id="IPR035906">
    <property type="entry name" value="MetI-like_sf"/>
</dbReference>
<dbReference type="PANTHER" id="PTHR43357:SF4">
    <property type="entry name" value="INNER MEMBRANE ABC TRANSPORTER PERMEASE PROTEIN YDCV"/>
    <property type="match status" value="1"/>
</dbReference>
<dbReference type="GO" id="GO:0055085">
    <property type="term" value="P:transmembrane transport"/>
    <property type="evidence" value="ECO:0007669"/>
    <property type="project" value="InterPro"/>
</dbReference>
<feature type="domain" description="ABC transmembrane type-1" evidence="9">
    <location>
        <begin position="62"/>
        <end position="252"/>
    </location>
</feature>
<feature type="transmembrane region" description="Helical" evidence="8">
    <location>
        <begin position="66"/>
        <end position="90"/>
    </location>
</feature>
<keyword evidence="11" id="KW-1185">Reference proteome</keyword>
<dbReference type="SUPFAM" id="SSF161098">
    <property type="entry name" value="MetI-like"/>
    <property type="match status" value="1"/>
</dbReference>
<comment type="caution">
    <text evidence="10">The sequence shown here is derived from an EMBL/GenBank/DDBJ whole genome shotgun (WGS) entry which is preliminary data.</text>
</comment>
<dbReference type="RefSeq" id="WP_063386972.1">
    <property type="nucleotide sequence ID" value="NZ_LWBR01000010.1"/>
</dbReference>
<evidence type="ECO:0000256" key="6">
    <source>
        <dbReference type="ARBA" id="ARBA00022989"/>
    </source>
</evidence>
<evidence type="ECO:0000259" key="9">
    <source>
        <dbReference type="PROSITE" id="PS50928"/>
    </source>
</evidence>
<keyword evidence="5 8" id="KW-0812">Transmembrane</keyword>
<dbReference type="InterPro" id="IPR000515">
    <property type="entry name" value="MetI-like"/>
</dbReference>
<dbReference type="OrthoDB" id="9782004at2"/>
<keyword evidence="7 8" id="KW-0472">Membrane</keyword>
<name>A0A165YSA9_9BACI</name>
<dbReference type="CDD" id="cd06261">
    <property type="entry name" value="TM_PBP2"/>
    <property type="match status" value="1"/>
</dbReference>
<feature type="transmembrane region" description="Helical" evidence="8">
    <location>
        <begin position="12"/>
        <end position="32"/>
    </location>
</feature>
<dbReference type="STRING" id="33936.AZI98_03835"/>
<feature type="transmembrane region" description="Helical" evidence="8">
    <location>
        <begin position="97"/>
        <end position="118"/>
    </location>
</feature>
<evidence type="ECO:0000256" key="3">
    <source>
        <dbReference type="ARBA" id="ARBA00022475"/>
    </source>
</evidence>
<evidence type="ECO:0000313" key="10">
    <source>
        <dbReference type="EMBL" id="KZN97395.1"/>
    </source>
</evidence>
<reference evidence="10 11" key="1">
    <citation type="submission" date="2016-04" db="EMBL/GenBank/DDBJ databases">
        <title>Draft genome sequence of Aeribacillus pallidus 8m3 from petroleum reservoir.</title>
        <authorList>
            <person name="Poltaraus A.B."/>
            <person name="Nazina T.N."/>
            <person name="Tourova T.P."/>
            <person name="Malakho S.M."/>
            <person name="Korshunova A.V."/>
            <person name="Sokolova D.S."/>
        </authorList>
    </citation>
    <scope>NUCLEOTIDE SEQUENCE [LARGE SCALE GENOMIC DNA]</scope>
    <source>
        <strain evidence="10 11">8m3</strain>
    </source>
</reference>
<comment type="similarity">
    <text evidence="8">Belongs to the binding-protein-dependent transport system permease family.</text>
</comment>
<comment type="subcellular location">
    <subcellularLocation>
        <location evidence="1">Cell inner membrane</location>
        <topology evidence="1">Multi-pass membrane protein</topology>
    </subcellularLocation>
    <subcellularLocation>
        <location evidence="8">Cell membrane</location>
        <topology evidence="8">Multi-pass membrane protein</topology>
    </subcellularLocation>
</comment>
<evidence type="ECO:0000256" key="7">
    <source>
        <dbReference type="ARBA" id="ARBA00023136"/>
    </source>
</evidence>
<proteinExistence type="inferred from homology"/>
<evidence type="ECO:0000256" key="2">
    <source>
        <dbReference type="ARBA" id="ARBA00022448"/>
    </source>
</evidence>
<keyword evidence="6 8" id="KW-1133">Transmembrane helix</keyword>
<gene>
    <name evidence="10" type="ORF">AZI98_03835</name>
</gene>
<accession>A0A165YSA9</accession>
<dbReference type="AlphaFoldDB" id="A0A165YSA9"/>
<evidence type="ECO:0000256" key="5">
    <source>
        <dbReference type="ARBA" id="ARBA00022692"/>
    </source>
</evidence>
<dbReference type="PROSITE" id="PS50928">
    <property type="entry name" value="ABC_TM1"/>
    <property type="match status" value="1"/>
</dbReference>
<feature type="transmembrane region" description="Helical" evidence="8">
    <location>
        <begin position="186"/>
        <end position="212"/>
    </location>
</feature>
<evidence type="ECO:0000256" key="8">
    <source>
        <dbReference type="RuleBase" id="RU363032"/>
    </source>
</evidence>